<dbReference type="OrthoDB" id="5587740at2759"/>
<dbReference type="GO" id="GO:0003735">
    <property type="term" value="F:structural constituent of ribosome"/>
    <property type="evidence" value="ECO:0007669"/>
    <property type="project" value="InterPro"/>
</dbReference>
<accession>A0A9P8Q3K4</accession>
<feature type="domain" description="Ribosomal protein bL31m N-terminal" evidence="1">
    <location>
        <begin position="33"/>
        <end position="91"/>
    </location>
</feature>
<name>A0A9P8Q3K4_WICPI</name>
<evidence type="ECO:0000313" key="3">
    <source>
        <dbReference type="Proteomes" id="UP000774326"/>
    </source>
</evidence>
<dbReference type="PANTHER" id="PTHR28174">
    <property type="entry name" value="54S RIBOSOMAL PROTEIN L36, MITOCHONDRIAL"/>
    <property type="match status" value="1"/>
</dbReference>
<gene>
    <name evidence="2" type="ORF">WICPIJ_006527</name>
</gene>
<dbReference type="GO" id="GO:0005762">
    <property type="term" value="C:mitochondrial large ribosomal subunit"/>
    <property type="evidence" value="ECO:0007669"/>
    <property type="project" value="InterPro"/>
</dbReference>
<dbReference type="EMBL" id="JAEUBG010003672">
    <property type="protein sequence ID" value="KAH3682497.1"/>
    <property type="molecule type" value="Genomic_DNA"/>
</dbReference>
<keyword evidence="3" id="KW-1185">Reference proteome</keyword>
<proteinExistence type="predicted"/>
<reference evidence="2" key="2">
    <citation type="submission" date="2021-01" db="EMBL/GenBank/DDBJ databases">
        <authorList>
            <person name="Schikora-Tamarit M.A."/>
        </authorList>
    </citation>
    <scope>NUCLEOTIDE SEQUENCE</scope>
    <source>
        <strain evidence="2">CBS2887</strain>
    </source>
</reference>
<organism evidence="2 3">
    <name type="scientific">Wickerhamomyces pijperi</name>
    <name type="common">Yeast</name>
    <name type="synonym">Pichia pijperi</name>
    <dbReference type="NCBI Taxonomy" id="599730"/>
    <lineage>
        <taxon>Eukaryota</taxon>
        <taxon>Fungi</taxon>
        <taxon>Dikarya</taxon>
        <taxon>Ascomycota</taxon>
        <taxon>Saccharomycotina</taxon>
        <taxon>Saccharomycetes</taxon>
        <taxon>Phaffomycetales</taxon>
        <taxon>Wickerhamomycetaceae</taxon>
        <taxon>Wickerhamomyces</taxon>
    </lineage>
</organism>
<dbReference type="AlphaFoldDB" id="A0A9P8Q3K4"/>
<dbReference type="GO" id="GO:0032543">
    <property type="term" value="P:mitochondrial translation"/>
    <property type="evidence" value="ECO:0007669"/>
    <property type="project" value="InterPro"/>
</dbReference>
<evidence type="ECO:0000313" key="2">
    <source>
        <dbReference type="EMBL" id="KAH3682497.1"/>
    </source>
</evidence>
<dbReference type="Gene3D" id="6.20.130.10">
    <property type="match status" value="1"/>
</dbReference>
<reference evidence="2" key="1">
    <citation type="journal article" date="2021" name="Open Biol.">
        <title>Shared evolutionary footprints suggest mitochondrial oxidative damage underlies multiple complex I losses in fungi.</title>
        <authorList>
            <person name="Schikora-Tamarit M.A."/>
            <person name="Marcet-Houben M."/>
            <person name="Nosek J."/>
            <person name="Gabaldon T."/>
        </authorList>
    </citation>
    <scope>NUCLEOTIDE SEQUENCE</scope>
    <source>
        <strain evidence="2">CBS2887</strain>
    </source>
</reference>
<dbReference type="InterPro" id="IPR034600">
    <property type="entry name" value="Ribosomal_bL31m"/>
</dbReference>
<comment type="caution">
    <text evidence="2">The sequence shown here is derived from an EMBL/GenBank/DDBJ whole genome shotgun (WGS) entry which is preliminary data.</text>
</comment>
<dbReference type="PANTHER" id="PTHR28174:SF1">
    <property type="entry name" value="LARGE RIBOSOMAL SUBUNIT PROTEIN BL31M"/>
    <property type="match status" value="1"/>
</dbReference>
<dbReference type="Proteomes" id="UP000774326">
    <property type="component" value="Unassembled WGS sequence"/>
</dbReference>
<protein>
    <recommendedName>
        <fullName evidence="1">Ribosomal protein bL31m N-terminal domain-containing protein</fullName>
    </recommendedName>
</protein>
<dbReference type="InterPro" id="IPR048874">
    <property type="entry name" value="Ribosomal_bL31m_N"/>
</dbReference>
<evidence type="ECO:0000259" key="1">
    <source>
        <dbReference type="Pfam" id="PF21492"/>
    </source>
</evidence>
<sequence>MFRSLTKTTTNTISTPLITTKRFAGQYVLDGPLPRRPLKKITLGKARPAIYYKFNCKTEFSDGAVVIRRSQTPKDELRLISDVRNHPLWNPHRSDLEAIDVNAGGKMEKFKQKFAAFNVIEEDVPAPGAVETKEATKKEQVKKEENDDAFLLDDYLDLLGQNVQDVQKGGKLAVKQKGKKK</sequence>
<dbReference type="Pfam" id="PF21492">
    <property type="entry name" value="bL31_N"/>
    <property type="match status" value="1"/>
</dbReference>